<name>A0ABW4GIX7_9ACTN</name>
<evidence type="ECO:0000313" key="2">
    <source>
        <dbReference type="Proteomes" id="UP001597097"/>
    </source>
</evidence>
<protein>
    <submittedName>
        <fullName evidence="1">Uncharacterized protein</fullName>
    </submittedName>
</protein>
<comment type="caution">
    <text evidence="1">The sequence shown here is derived from an EMBL/GenBank/DDBJ whole genome shotgun (WGS) entry which is preliminary data.</text>
</comment>
<sequence length="108" mass="11617">MTTKAVAPGQEIYVTSTAIGHTRDRVDDELKAAISFVRSLVGTVGVEAPGFGVLGEMVLGGTYDGMCRWADSTLGQAEETVDSWVGALSIGERNWRAAEKHSAVRYRK</sequence>
<keyword evidence="2" id="KW-1185">Reference proteome</keyword>
<organism evidence="1 2">
    <name type="scientific">Nonomuraea guangzhouensis</name>
    <dbReference type="NCBI Taxonomy" id="1291555"/>
    <lineage>
        <taxon>Bacteria</taxon>
        <taxon>Bacillati</taxon>
        <taxon>Actinomycetota</taxon>
        <taxon>Actinomycetes</taxon>
        <taxon>Streptosporangiales</taxon>
        <taxon>Streptosporangiaceae</taxon>
        <taxon>Nonomuraea</taxon>
    </lineage>
</organism>
<proteinExistence type="predicted"/>
<accession>A0ABW4GIX7</accession>
<gene>
    <name evidence="1" type="ORF">ACFSJ0_34865</name>
</gene>
<dbReference type="RefSeq" id="WP_219531262.1">
    <property type="nucleotide sequence ID" value="NZ_JAHKRM010000011.1"/>
</dbReference>
<dbReference type="Proteomes" id="UP001597097">
    <property type="component" value="Unassembled WGS sequence"/>
</dbReference>
<evidence type="ECO:0000313" key="1">
    <source>
        <dbReference type="EMBL" id="MFD1542278.1"/>
    </source>
</evidence>
<dbReference type="EMBL" id="JBHUCM010000031">
    <property type="protein sequence ID" value="MFD1542278.1"/>
    <property type="molecule type" value="Genomic_DNA"/>
</dbReference>
<reference evidence="2" key="1">
    <citation type="journal article" date="2019" name="Int. J. Syst. Evol. Microbiol.">
        <title>The Global Catalogue of Microorganisms (GCM) 10K type strain sequencing project: providing services to taxonomists for standard genome sequencing and annotation.</title>
        <authorList>
            <consortium name="The Broad Institute Genomics Platform"/>
            <consortium name="The Broad Institute Genome Sequencing Center for Infectious Disease"/>
            <person name="Wu L."/>
            <person name="Ma J."/>
        </authorList>
    </citation>
    <scope>NUCLEOTIDE SEQUENCE [LARGE SCALE GENOMIC DNA]</scope>
    <source>
        <strain evidence="2">CGMCC 1.15399</strain>
    </source>
</reference>